<dbReference type="EC" id="3.5.1.88" evidence="1"/>
<evidence type="ECO:0000313" key="3">
    <source>
        <dbReference type="Proteomes" id="UP001597097"/>
    </source>
</evidence>
<accession>A0ABW4G7M6</accession>
<proteinExistence type="inferred from homology"/>
<dbReference type="Proteomes" id="UP001597097">
    <property type="component" value="Unassembled WGS sequence"/>
</dbReference>
<keyword evidence="1" id="KW-0408">Iron</keyword>
<keyword evidence="1" id="KW-0479">Metal-binding</keyword>
<comment type="caution">
    <text evidence="2">The sequence shown here is derived from an EMBL/GenBank/DDBJ whole genome shotgun (WGS) entry which is preliminary data.</text>
</comment>
<evidence type="ECO:0000256" key="1">
    <source>
        <dbReference type="HAMAP-Rule" id="MF_00163"/>
    </source>
</evidence>
<dbReference type="HAMAP" id="MF_00163">
    <property type="entry name" value="Pep_deformylase"/>
    <property type="match status" value="1"/>
</dbReference>
<comment type="similarity">
    <text evidence="1">Belongs to the polypeptide deformylase family.</text>
</comment>
<feature type="binding site" evidence="1">
    <location>
        <position position="150"/>
    </location>
    <ligand>
        <name>Fe cation</name>
        <dbReference type="ChEBI" id="CHEBI:24875"/>
    </ligand>
</feature>
<keyword evidence="1" id="KW-0648">Protein biosynthesis</keyword>
<sequence length="187" mass="20460">MPRENLTDLMRAAGIVQEGDPMLLEAARPFVFPAEVEEASRVIRELTAAADRVAAVHDFTKGLGIAAPQIGEGRAAAIVRPPGREPLVLLNPVVLEKSTETDEQFEGCLSFFDVRGLVPRPLALQVAYDTLESVRCVSVFERGLARLVAHEVDHLGGTLYRARMRPGVYPISVMEYRGSGAAWNYDT</sequence>
<dbReference type="Pfam" id="PF01327">
    <property type="entry name" value="Pep_deformylase"/>
    <property type="match status" value="1"/>
</dbReference>
<evidence type="ECO:0000313" key="2">
    <source>
        <dbReference type="EMBL" id="MFD1538737.1"/>
    </source>
</evidence>
<organism evidence="2 3">
    <name type="scientific">Nonomuraea guangzhouensis</name>
    <dbReference type="NCBI Taxonomy" id="1291555"/>
    <lineage>
        <taxon>Bacteria</taxon>
        <taxon>Bacillati</taxon>
        <taxon>Actinomycetota</taxon>
        <taxon>Actinomycetes</taxon>
        <taxon>Streptosporangiales</taxon>
        <taxon>Streptosporangiaceae</taxon>
        <taxon>Nonomuraea</taxon>
    </lineage>
</organism>
<dbReference type="PANTHER" id="PTHR10458:SF22">
    <property type="entry name" value="PEPTIDE DEFORMYLASE"/>
    <property type="match status" value="1"/>
</dbReference>
<feature type="active site" evidence="1">
    <location>
        <position position="151"/>
    </location>
</feature>
<dbReference type="EMBL" id="JBHUCM010000014">
    <property type="protein sequence ID" value="MFD1538737.1"/>
    <property type="molecule type" value="Genomic_DNA"/>
</dbReference>
<gene>
    <name evidence="1" type="primary">def</name>
    <name evidence="2" type="ORF">ACFSJ0_16900</name>
</gene>
<comment type="cofactor">
    <cofactor evidence="1">
        <name>Fe(2+)</name>
        <dbReference type="ChEBI" id="CHEBI:29033"/>
    </cofactor>
    <text evidence="1">Binds 1 Fe(2+) ion.</text>
</comment>
<dbReference type="PANTHER" id="PTHR10458">
    <property type="entry name" value="PEPTIDE DEFORMYLASE"/>
    <property type="match status" value="1"/>
</dbReference>
<protein>
    <recommendedName>
        <fullName evidence="1">Peptide deformylase</fullName>
        <shortName evidence="1">PDF</shortName>
        <ecNumber evidence="1">3.5.1.88</ecNumber>
    </recommendedName>
    <alternativeName>
        <fullName evidence="1">Polypeptide deformylase</fullName>
    </alternativeName>
</protein>
<name>A0ABW4G7M6_9ACTN</name>
<reference evidence="3" key="1">
    <citation type="journal article" date="2019" name="Int. J. Syst. Evol. Microbiol.">
        <title>The Global Catalogue of Microorganisms (GCM) 10K type strain sequencing project: providing services to taxonomists for standard genome sequencing and annotation.</title>
        <authorList>
            <consortium name="The Broad Institute Genomics Platform"/>
            <consortium name="The Broad Institute Genome Sequencing Center for Infectious Disease"/>
            <person name="Wu L."/>
            <person name="Ma J."/>
        </authorList>
    </citation>
    <scope>NUCLEOTIDE SEQUENCE [LARGE SCALE GENOMIC DNA]</scope>
    <source>
        <strain evidence="3">CGMCC 1.15399</strain>
    </source>
</reference>
<keyword evidence="3" id="KW-1185">Reference proteome</keyword>
<dbReference type="InterPro" id="IPR023635">
    <property type="entry name" value="Peptide_deformylase"/>
</dbReference>
<comment type="function">
    <text evidence="1">Removes the formyl group from the N-terminal Met of newly synthesized proteins. Requires at least a dipeptide for an efficient rate of reaction. N-terminal L-methionine is a prerequisite for activity but the enzyme has broad specificity at other positions.</text>
</comment>
<keyword evidence="1" id="KW-0378">Hydrolase</keyword>
<feature type="binding site" evidence="1">
    <location>
        <position position="108"/>
    </location>
    <ligand>
        <name>Fe cation</name>
        <dbReference type="ChEBI" id="CHEBI:24875"/>
    </ligand>
</feature>
<comment type="catalytic activity">
    <reaction evidence="1">
        <text>N-terminal N-formyl-L-methionyl-[peptide] + H2O = N-terminal L-methionyl-[peptide] + formate</text>
        <dbReference type="Rhea" id="RHEA:24420"/>
        <dbReference type="Rhea" id="RHEA-COMP:10639"/>
        <dbReference type="Rhea" id="RHEA-COMP:10640"/>
        <dbReference type="ChEBI" id="CHEBI:15377"/>
        <dbReference type="ChEBI" id="CHEBI:15740"/>
        <dbReference type="ChEBI" id="CHEBI:49298"/>
        <dbReference type="ChEBI" id="CHEBI:64731"/>
        <dbReference type="EC" id="3.5.1.88"/>
    </reaction>
</comment>
<dbReference type="RefSeq" id="WP_219530622.1">
    <property type="nucleotide sequence ID" value="NZ_JAHKRM010000009.1"/>
</dbReference>
<feature type="binding site" evidence="1">
    <location>
        <position position="154"/>
    </location>
    <ligand>
        <name>Fe cation</name>
        <dbReference type="ChEBI" id="CHEBI:24875"/>
    </ligand>
</feature>